<reference evidence="3 4" key="1">
    <citation type="journal article" date="2021" name="Int. J. Syst. Evol. Microbiol.">
        <title>Steroidobacter gossypii sp. nov., isolated from soil of cotton cropping field.</title>
        <authorList>
            <person name="Huang R."/>
            <person name="Yang S."/>
            <person name="Zhen C."/>
            <person name="Liu W."/>
        </authorList>
    </citation>
    <scope>NUCLEOTIDE SEQUENCE [LARGE SCALE GENOMIC DNA]</scope>
    <source>
        <strain evidence="3 4">S1-65</strain>
    </source>
</reference>
<keyword evidence="3" id="KW-0479">Metal-binding</keyword>
<organism evidence="3 4">
    <name type="scientific">Steroidobacter gossypii</name>
    <dbReference type="NCBI Taxonomy" id="2805490"/>
    <lineage>
        <taxon>Bacteria</taxon>
        <taxon>Pseudomonadati</taxon>
        <taxon>Pseudomonadota</taxon>
        <taxon>Gammaproteobacteria</taxon>
        <taxon>Steroidobacterales</taxon>
        <taxon>Steroidobacteraceae</taxon>
        <taxon>Steroidobacter</taxon>
    </lineage>
</organism>
<feature type="domain" description="Transposase IS66 zinc-finger binding" evidence="1">
    <location>
        <begin position="138"/>
        <end position="167"/>
    </location>
</feature>
<evidence type="ECO:0000259" key="1">
    <source>
        <dbReference type="Pfam" id="PF13005"/>
    </source>
</evidence>
<dbReference type="InterPro" id="IPR052344">
    <property type="entry name" value="Transposase-related"/>
</dbReference>
<name>A0ABS1X6U9_9GAMM</name>
<gene>
    <name evidence="3" type="ORF">JM946_29820</name>
</gene>
<evidence type="ECO:0000313" key="3">
    <source>
        <dbReference type="EMBL" id="MBM0108944.1"/>
    </source>
</evidence>
<dbReference type="Proteomes" id="UP000661077">
    <property type="component" value="Unassembled WGS sequence"/>
</dbReference>
<accession>A0ABS1X6U9</accession>
<feature type="non-terminal residue" evidence="3">
    <location>
        <position position="168"/>
    </location>
</feature>
<keyword evidence="3" id="KW-0862">Zinc</keyword>
<evidence type="ECO:0000259" key="2">
    <source>
        <dbReference type="Pfam" id="PF13007"/>
    </source>
</evidence>
<proteinExistence type="predicted"/>
<comment type="caution">
    <text evidence="3">The sequence shown here is derived from an EMBL/GenBank/DDBJ whole genome shotgun (WGS) entry which is preliminary data.</text>
</comment>
<sequence length="168" mass="18399">MFLAGCACGIGICLLLYWGMPRTDSLPNDVESLKQLLHAARDQVQSLSAQLHSRNVLIEQLKLQLAKLKRLKFGRSSEQLDAQIAQLELSLEELEANAAATPNVADSTSQGATKPVRQALPEQLPREAHVHEPASGTCECPKCGGKLRAIGEDVSEVLEYVPQHWKVH</sequence>
<dbReference type="PANTHER" id="PTHR33678:SF1">
    <property type="entry name" value="BLL1576 PROTEIN"/>
    <property type="match status" value="1"/>
</dbReference>
<dbReference type="InterPro" id="IPR024474">
    <property type="entry name" value="Znf_dom_IS66"/>
</dbReference>
<feature type="domain" description="Transposase TnpC homeodomain" evidence="2">
    <location>
        <begin position="60"/>
        <end position="127"/>
    </location>
</feature>
<dbReference type="PANTHER" id="PTHR33678">
    <property type="entry name" value="BLL1576 PROTEIN"/>
    <property type="match status" value="1"/>
</dbReference>
<evidence type="ECO:0000313" key="4">
    <source>
        <dbReference type="Proteomes" id="UP000661077"/>
    </source>
</evidence>
<dbReference type="EMBL" id="JAEVLS010000021">
    <property type="protein sequence ID" value="MBM0108944.1"/>
    <property type="molecule type" value="Genomic_DNA"/>
</dbReference>
<dbReference type="Pfam" id="PF13007">
    <property type="entry name" value="LZ_Tnp_IS66"/>
    <property type="match status" value="1"/>
</dbReference>
<protein>
    <submittedName>
        <fullName evidence="3">IS66 family transposase zinc-finger binding domain-containing protein</fullName>
    </submittedName>
</protein>
<dbReference type="GO" id="GO:0008270">
    <property type="term" value="F:zinc ion binding"/>
    <property type="evidence" value="ECO:0007669"/>
    <property type="project" value="UniProtKB-KW"/>
</dbReference>
<dbReference type="Pfam" id="PF13005">
    <property type="entry name" value="zf-IS66"/>
    <property type="match status" value="1"/>
</dbReference>
<dbReference type="InterPro" id="IPR024463">
    <property type="entry name" value="Transposase_TnpC_homeodom"/>
</dbReference>
<keyword evidence="3" id="KW-0863">Zinc-finger</keyword>
<keyword evidence="4" id="KW-1185">Reference proteome</keyword>